<dbReference type="AlphaFoldDB" id="A0A9P7JG92"/>
<evidence type="ECO:0000313" key="3">
    <source>
        <dbReference type="EMBL" id="KAG1821199.1"/>
    </source>
</evidence>
<evidence type="ECO:0000256" key="1">
    <source>
        <dbReference type="ARBA" id="ARBA00022576"/>
    </source>
</evidence>
<dbReference type="Pfam" id="PF00202">
    <property type="entry name" value="Aminotran_3"/>
    <property type="match status" value="2"/>
</dbReference>
<dbReference type="SUPFAM" id="SSF52540">
    <property type="entry name" value="P-loop containing nucleoside triphosphate hydrolases"/>
    <property type="match status" value="1"/>
</dbReference>
<dbReference type="InterPro" id="IPR005814">
    <property type="entry name" value="Aminotrans_3"/>
</dbReference>
<dbReference type="Gene3D" id="3.40.640.10">
    <property type="entry name" value="Type I PLP-dependent aspartate aminotransferase-like (Major domain)"/>
    <property type="match status" value="1"/>
</dbReference>
<dbReference type="GO" id="GO:0009102">
    <property type="term" value="P:biotin biosynthetic process"/>
    <property type="evidence" value="ECO:0007669"/>
    <property type="project" value="TreeGrafter"/>
</dbReference>
<dbReference type="PANTHER" id="PTHR42684:SF3">
    <property type="entry name" value="ADENOSYLMETHIONINE-8-AMINO-7-OXONONANOATE AMINOTRANSFERASE"/>
    <property type="match status" value="1"/>
</dbReference>
<dbReference type="GO" id="GO:0030170">
    <property type="term" value="F:pyridoxal phosphate binding"/>
    <property type="evidence" value="ECO:0007669"/>
    <property type="project" value="InterPro"/>
</dbReference>
<gene>
    <name evidence="3" type="ORF">BJ212DRAFT_1478286</name>
</gene>
<accession>A0A9P7JG92</accession>
<dbReference type="PANTHER" id="PTHR42684">
    <property type="entry name" value="ADENOSYLMETHIONINE-8-AMINO-7-OXONONANOATE AMINOTRANSFERASE"/>
    <property type="match status" value="1"/>
</dbReference>
<dbReference type="InterPro" id="IPR015424">
    <property type="entry name" value="PyrdxlP-dep_Trfase"/>
</dbReference>
<dbReference type="Gene3D" id="3.40.50.300">
    <property type="entry name" value="P-loop containing nucleotide triphosphate hydrolases"/>
    <property type="match status" value="1"/>
</dbReference>
<protein>
    <submittedName>
        <fullName evidence="3">Onanonoxo-7-onima-8-eninoihtemlysoneda</fullName>
    </submittedName>
</protein>
<dbReference type="InterPro" id="IPR015421">
    <property type="entry name" value="PyrdxlP-dep_Trfase_major"/>
</dbReference>
<keyword evidence="1" id="KW-0032">Aminotransferase</keyword>
<dbReference type="FunFam" id="3.90.1150.10:FF:000080">
    <property type="entry name" value="Bifunctional dethiobiotin synthetase/adenosylmethionine-8-amino-7-oxononanoate aminotransferase"/>
    <property type="match status" value="1"/>
</dbReference>
<dbReference type="SUPFAM" id="SSF53383">
    <property type="entry name" value="PLP-dependent transferases"/>
    <property type="match status" value="1"/>
</dbReference>
<organism evidence="3 4">
    <name type="scientific">Suillus subaureus</name>
    <dbReference type="NCBI Taxonomy" id="48587"/>
    <lineage>
        <taxon>Eukaryota</taxon>
        <taxon>Fungi</taxon>
        <taxon>Dikarya</taxon>
        <taxon>Basidiomycota</taxon>
        <taxon>Agaricomycotina</taxon>
        <taxon>Agaricomycetes</taxon>
        <taxon>Agaricomycetidae</taxon>
        <taxon>Boletales</taxon>
        <taxon>Suillineae</taxon>
        <taxon>Suillaceae</taxon>
        <taxon>Suillus</taxon>
    </lineage>
</organism>
<sequence length="783" mass="85559">MSHLYKHLRIHQVFGANTDVGKTIITTALVRASAINRNRVFYLKPVSTGAPQDADDEHIKRHAGPQKHLVDAHCLFRYGDPVSPHLAVKMASETPGGLKVSVPSDETFVGSVAEHIRKRARVASGPGHMYVETAGGVHSPTLSGTTQLDTYRPLFLPTILIGDSRLGGISSTISSFESLLLRGYIIDSILLFRDEYYRNFEYLTQYFAERGTHVTALDPPPPRLDSAENVANTEKYYSDLVPDTLKGDIFTALEHLDECHARRIEELDSMPRRALDAIWWPFVQHGLVKTEKDVSVIDSAWSDFFSIYDASSEQTSPSQPKSLLQPQLDGSASWWTQAVGHAHPTLALAAANAAGRYGHVMFPQATHLPALKLAERLLQGPGNGWASRVFFSDNGSTGMEVALKMALRSFIVSSGLKLSSAEKKNLGVVGLRGSYHGDTIGAMDACEEGVYTCEWHEAKGYWFEPPTVSIRQGRVAVSLPPALSSLTSDQRTVEGFETLSHVYDVEQRLESPLAKHYRQYLDKYMRALQADDTRKLAALVLEPIVMGAGGMIFVDPLFQRIMVDVVRDPALFPTPLRAGPLLGVNPDISVNAKILTGGVLPLAVTLTSDRIFSAFKSESKVDALLHGHSYTAHAVGCQVANATLDLVDGLVESNLWVGAIGKWAPEGALATRVWSFWDPEFITSISCLDVIDEAMTLGTVLAIKFKDNDAGYASHSAQTLLQSLRLPLDNGSASAAPGGAPFGVHYRTLGNVAYFMSSLNTPRATIEALEDRLWRLVSGVRRS</sequence>
<dbReference type="Proteomes" id="UP000807769">
    <property type="component" value="Unassembled WGS sequence"/>
</dbReference>
<comment type="caution">
    <text evidence="3">The sequence shown here is derived from an EMBL/GenBank/DDBJ whole genome shotgun (WGS) entry which is preliminary data.</text>
</comment>
<dbReference type="OrthoDB" id="425114at2759"/>
<reference evidence="3" key="1">
    <citation type="journal article" date="2020" name="New Phytol.">
        <title>Comparative genomics reveals dynamic genome evolution in host specialist ectomycorrhizal fungi.</title>
        <authorList>
            <person name="Lofgren L.A."/>
            <person name="Nguyen N.H."/>
            <person name="Vilgalys R."/>
            <person name="Ruytinx J."/>
            <person name="Liao H.L."/>
            <person name="Branco S."/>
            <person name="Kuo A."/>
            <person name="LaButti K."/>
            <person name="Lipzen A."/>
            <person name="Andreopoulos W."/>
            <person name="Pangilinan J."/>
            <person name="Riley R."/>
            <person name="Hundley H."/>
            <person name="Na H."/>
            <person name="Barry K."/>
            <person name="Grigoriev I.V."/>
            <person name="Stajich J.E."/>
            <person name="Kennedy P.G."/>
        </authorList>
    </citation>
    <scope>NUCLEOTIDE SEQUENCE</scope>
    <source>
        <strain evidence="3">MN1</strain>
    </source>
</reference>
<dbReference type="GO" id="GO:0004015">
    <property type="term" value="F:adenosylmethionine-8-amino-7-oxononanoate transaminase activity"/>
    <property type="evidence" value="ECO:0007669"/>
    <property type="project" value="TreeGrafter"/>
</dbReference>
<evidence type="ECO:0000313" key="4">
    <source>
        <dbReference type="Proteomes" id="UP000807769"/>
    </source>
</evidence>
<dbReference type="EMBL" id="JABBWG010000007">
    <property type="protein sequence ID" value="KAG1821199.1"/>
    <property type="molecule type" value="Genomic_DNA"/>
</dbReference>
<dbReference type="GO" id="GO:0004141">
    <property type="term" value="F:dethiobiotin synthase activity"/>
    <property type="evidence" value="ECO:0007669"/>
    <property type="project" value="TreeGrafter"/>
</dbReference>
<dbReference type="RefSeq" id="XP_041196266.1">
    <property type="nucleotide sequence ID" value="XM_041339684.1"/>
</dbReference>
<dbReference type="GO" id="GO:0005739">
    <property type="term" value="C:mitochondrion"/>
    <property type="evidence" value="ECO:0007669"/>
    <property type="project" value="TreeGrafter"/>
</dbReference>
<proteinExistence type="predicted"/>
<dbReference type="InterPro" id="IPR027417">
    <property type="entry name" value="P-loop_NTPase"/>
</dbReference>
<keyword evidence="4" id="KW-1185">Reference proteome</keyword>
<evidence type="ECO:0000256" key="2">
    <source>
        <dbReference type="ARBA" id="ARBA00022679"/>
    </source>
</evidence>
<dbReference type="GeneID" id="64633700"/>
<dbReference type="CDD" id="cd03109">
    <property type="entry name" value="DTBS"/>
    <property type="match status" value="1"/>
</dbReference>
<dbReference type="Pfam" id="PF13500">
    <property type="entry name" value="AAA_26"/>
    <property type="match status" value="1"/>
</dbReference>
<name>A0A9P7JG92_9AGAM</name>
<keyword evidence="2" id="KW-0808">Transferase</keyword>